<proteinExistence type="predicted"/>
<feature type="region of interest" description="Disordered" evidence="1">
    <location>
        <begin position="22"/>
        <end position="45"/>
    </location>
</feature>
<evidence type="ECO:0000256" key="1">
    <source>
        <dbReference type="SAM" id="MobiDB-lite"/>
    </source>
</evidence>
<dbReference type="HOGENOM" id="CLU_3206527_0_0_12"/>
<dbReference type="KEGG" id="taz:TREAZ_1907"/>
<accession>F5YBA3</accession>
<reference evidence="2 3" key="2">
    <citation type="journal article" date="2011" name="ISME J.">
        <title>RNA-seq reveals cooperative metabolic interactions between two termite-gut spirochete species in co-culture.</title>
        <authorList>
            <person name="Rosenthal A.Z."/>
            <person name="Matson E.G."/>
            <person name="Eldar A."/>
            <person name="Leadbetter J.R."/>
        </authorList>
    </citation>
    <scope>NUCLEOTIDE SEQUENCE [LARGE SCALE GENOMIC DNA]</scope>
    <source>
        <strain evidence="3">ATCC BAA-888 / DSM 13862 / ZAS-9</strain>
    </source>
</reference>
<dbReference type="AlphaFoldDB" id="F5YBA3"/>
<evidence type="ECO:0000313" key="3">
    <source>
        <dbReference type="Proteomes" id="UP000009222"/>
    </source>
</evidence>
<organism evidence="2 3">
    <name type="scientific">Leadbettera azotonutricia (strain ATCC BAA-888 / DSM 13862 / ZAS-9)</name>
    <name type="common">Treponema azotonutricium</name>
    <dbReference type="NCBI Taxonomy" id="545695"/>
    <lineage>
        <taxon>Bacteria</taxon>
        <taxon>Pseudomonadati</taxon>
        <taxon>Spirochaetota</taxon>
        <taxon>Spirochaetia</taxon>
        <taxon>Spirochaetales</taxon>
        <taxon>Breznakiellaceae</taxon>
        <taxon>Leadbettera</taxon>
    </lineage>
</organism>
<dbReference type="EMBL" id="CP001841">
    <property type="protein sequence ID" value="AEF83139.1"/>
    <property type="molecule type" value="Genomic_DNA"/>
</dbReference>
<keyword evidence="3" id="KW-1185">Reference proteome</keyword>
<protein>
    <submittedName>
        <fullName evidence="2">Uncharacterized protein</fullName>
    </submittedName>
</protein>
<name>F5YBA3_LEAAZ</name>
<evidence type="ECO:0000313" key="2">
    <source>
        <dbReference type="EMBL" id="AEF83139.1"/>
    </source>
</evidence>
<dbReference type="STRING" id="545695.TREAZ_1907"/>
<dbReference type="InParanoid" id="F5YBA3"/>
<gene>
    <name evidence="2" type="ordered locus">TREAZ_1907</name>
</gene>
<dbReference type="Proteomes" id="UP000009222">
    <property type="component" value="Chromosome"/>
</dbReference>
<reference evidence="3" key="1">
    <citation type="submission" date="2009-12" db="EMBL/GenBank/DDBJ databases">
        <title>Complete sequence of Treponema azotonutricium strain ZAS-9.</title>
        <authorList>
            <person name="Tetu S.G."/>
            <person name="Matson E."/>
            <person name="Ren Q."/>
            <person name="Seshadri R."/>
            <person name="Elbourne L."/>
            <person name="Hassan K.A."/>
            <person name="Durkin A."/>
            <person name="Radune D."/>
            <person name="Mohamoud Y."/>
            <person name="Shay R."/>
            <person name="Jin S."/>
            <person name="Zhang X."/>
            <person name="Lucey K."/>
            <person name="Ballor N.R."/>
            <person name="Ottesen E."/>
            <person name="Rosenthal R."/>
            <person name="Allen A."/>
            <person name="Leadbetter J.R."/>
            <person name="Paulsen I.T."/>
        </authorList>
    </citation>
    <scope>NUCLEOTIDE SEQUENCE [LARGE SCALE GENOMIC DNA]</scope>
    <source>
        <strain evidence="3">ATCC BAA-888 / DSM 13862 / ZAS-9</strain>
    </source>
</reference>
<sequence length="45" mass="4677">MWINTGGKVAVKPLAGEELYLTAGDGQQDGVPGEELPEGGRDGTY</sequence>